<dbReference type="CDD" id="cd08161">
    <property type="entry name" value="SET"/>
    <property type="match status" value="1"/>
</dbReference>
<dbReference type="SUPFAM" id="SSF82199">
    <property type="entry name" value="SET domain"/>
    <property type="match status" value="1"/>
</dbReference>
<dbReference type="PROSITE" id="PS50280">
    <property type="entry name" value="SET"/>
    <property type="match status" value="1"/>
</dbReference>
<dbReference type="RefSeq" id="WP_152660714.1">
    <property type="nucleotide sequence ID" value="NZ_CP036422.1"/>
</dbReference>
<dbReference type="AlphaFoldDB" id="A0A5P9NFP9"/>
<dbReference type="Proteomes" id="UP000326287">
    <property type="component" value="Chromosome"/>
</dbReference>
<proteinExistence type="predicted"/>
<dbReference type="KEGG" id="halc:EY643_02440"/>
<dbReference type="OrthoDB" id="9790349at2"/>
<evidence type="ECO:0000313" key="3">
    <source>
        <dbReference type="Proteomes" id="UP000326287"/>
    </source>
</evidence>
<name>A0A5P9NFP9_9GAMM</name>
<dbReference type="InterPro" id="IPR046341">
    <property type="entry name" value="SET_dom_sf"/>
</dbReference>
<keyword evidence="3" id="KW-1185">Reference proteome</keyword>
<evidence type="ECO:0000259" key="1">
    <source>
        <dbReference type="PROSITE" id="PS50280"/>
    </source>
</evidence>
<accession>A0A5P9NFP9</accession>
<dbReference type="InterPro" id="IPR001214">
    <property type="entry name" value="SET_dom"/>
</dbReference>
<feature type="domain" description="SET" evidence="1">
    <location>
        <begin position="4"/>
        <end position="104"/>
    </location>
</feature>
<reference evidence="2 3" key="1">
    <citation type="submission" date="2019-02" db="EMBL/GenBank/DDBJ databases">
        <authorList>
            <person name="Li S.-H."/>
        </authorList>
    </citation>
    <scope>NUCLEOTIDE SEQUENCE [LARGE SCALE GENOMIC DNA]</scope>
    <source>
        <strain evidence="2 3">IMCC14385</strain>
    </source>
</reference>
<dbReference type="EMBL" id="CP036422">
    <property type="protein sequence ID" value="QFU74602.1"/>
    <property type="molecule type" value="Genomic_DNA"/>
</dbReference>
<sequence>MLHPSLAPSQSPIHGTGLFAREPIEAGEVVWRGPHQGLMSLAQLMANMDDDGLHSQVDIDLFCPCSPLEWCMNHSCAPNTVMSDRALWSTRPIVTGEEICYDYGVTEVSLLWWFECDCGAEHCRRIVSNQDFLLPLLRRTSTSYASELALKASSGEKLRYRIRRWQRMMRLSLREK</sequence>
<evidence type="ECO:0000313" key="2">
    <source>
        <dbReference type="EMBL" id="QFU74602.1"/>
    </source>
</evidence>
<dbReference type="Pfam" id="PF00856">
    <property type="entry name" value="SET"/>
    <property type="match status" value="1"/>
</dbReference>
<gene>
    <name evidence="2" type="ORF">EY643_02440</name>
</gene>
<organism evidence="2 3">
    <name type="scientific">Halioglobus maricola</name>
    <dbReference type="NCBI Taxonomy" id="2601894"/>
    <lineage>
        <taxon>Bacteria</taxon>
        <taxon>Pseudomonadati</taxon>
        <taxon>Pseudomonadota</taxon>
        <taxon>Gammaproteobacteria</taxon>
        <taxon>Cellvibrionales</taxon>
        <taxon>Halieaceae</taxon>
        <taxon>Halioglobus</taxon>
    </lineage>
</organism>
<protein>
    <submittedName>
        <fullName evidence="2">SET domain-containing protein</fullName>
    </submittedName>
</protein>
<dbReference type="Gene3D" id="2.170.270.10">
    <property type="entry name" value="SET domain"/>
    <property type="match status" value="1"/>
</dbReference>